<dbReference type="InterPro" id="IPR036890">
    <property type="entry name" value="HATPase_C_sf"/>
</dbReference>
<evidence type="ECO:0000256" key="13">
    <source>
        <dbReference type="ARBA" id="ARBA00023136"/>
    </source>
</evidence>
<dbReference type="Gene3D" id="3.30.565.10">
    <property type="entry name" value="Histidine kinase-like ATPase, C-terminal domain"/>
    <property type="match status" value="1"/>
</dbReference>
<dbReference type="InterPro" id="IPR036097">
    <property type="entry name" value="HisK_dim/P_sf"/>
</dbReference>
<dbReference type="PRINTS" id="PR00344">
    <property type="entry name" value="BCTRLSENSOR"/>
</dbReference>
<evidence type="ECO:0000256" key="1">
    <source>
        <dbReference type="ARBA" id="ARBA00000085"/>
    </source>
</evidence>
<dbReference type="SMART" id="SM00304">
    <property type="entry name" value="HAMP"/>
    <property type="match status" value="1"/>
</dbReference>
<evidence type="ECO:0000256" key="11">
    <source>
        <dbReference type="ARBA" id="ARBA00022989"/>
    </source>
</evidence>
<keyword evidence="12" id="KW-0902">Two-component regulatory system</keyword>
<dbReference type="SUPFAM" id="SSF55874">
    <property type="entry name" value="ATPase domain of HSP90 chaperone/DNA topoisomerase II/histidine kinase"/>
    <property type="match status" value="1"/>
</dbReference>
<evidence type="ECO:0000256" key="8">
    <source>
        <dbReference type="ARBA" id="ARBA00022741"/>
    </source>
</evidence>
<evidence type="ECO:0000256" key="2">
    <source>
        <dbReference type="ARBA" id="ARBA00004651"/>
    </source>
</evidence>
<sequence length="488" mass="54674">MSIRLRLTAWYSAILAVTLIIFGSIVYGVVYYNTYDEVEKRIYQQIKRINPHITIEPFTRTVGFAFEKATFNFQETQIIAQIHDYTTGVNIPDQNLKRVSGIEIPIPSTTPEKVVASLSRIQIDGSPFLIYQAPLSAYDGGPIIGLLQVAAHTKSEQNLLDGLQNILVLGSAIMIIIASSLGLFLAHKSIRPIGKVIEAANQIQKGADLSLRIEYKGPQDEIGQLIGTVNNMLSRMNGFYKELEDAYAAQRRFVSDASHELRTPLTTIRGNVDFLQKMWDKESGDRPNMDEETLQLMSKEALGDISDEAKRMSQLVSDMLSLARADTGQTFDKSPVPLEPLVEEVARRAQFLPHQAEWIIGNLSTLNGVYVNGNKDYLQQLLFIFIENAFKYTPEGQVSLDAFRYQDQVGIRVADTGIGMNKEDVPLIFERFYRADQSRGVTEGIGLGLSIAKWIIEEMDGSIEVVTRVDEGTTFIIWLPMIFPVPLE</sequence>
<dbReference type="SUPFAM" id="SSF158472">
    <property type="entry name" value="HAMP domain-like"/>
    <property type="match status" value="1"/>
</dbReference>
<dbReference type="STRING" id="494026.PGLA_01065"/>
<evidence type="ECO:0000256" key="14">
    <source>
        <dbReference type="SAM" id="Phobius"/>
    </source>
</evidence>
<keyword evidence="5" id="KW-0597">Phosphoprotein</keyword>
<dbReference type="GO" id="GO:0000155">
    <property type="term" value="F:phosphorelay sensor kinase activity"/>
    <property type="evidence" value="ECO:0007669"/>
    <property type="project" value="InterPro"/>
</dbReference>
<feature type="domain" description="Histidine kinase" evidence="15">
    <location>
        <begin position="256"/>
        <end position="483"/>
    </location>
</feature>
<dbReference type="CDD" id="cd06225">
    <property type="entry name" value="HAMP"/>
    <property type="match status" value="1"/>
</dbReference>
<dbReference type="CDD" id="cd00075">
    <property type="entry name" value="HATPase"/>
    <property type="match status" value="1"/>
</dbReference>
<dbReference type="SUPFAM" id="SSF47384">
    <property type="entry name" value="Homodimeric domain of signal transducing histidine kinase"/>
    <property type="match status" value="1"/>
</dbReference>
<reference evidence="17 18" key="1">
    <citation type="submission" date="2016-03" db="EMBL/GenBank/DDBJ databases">
        <title>Draft genome sequence of Paenibacillus glacialis DSM 22343.</title>
        <authorList>
            <person name="Shin S.-K."/>
            <person name="Yi H."/>
        </authorList>
    </citation>
    <scope>NUCLEOTIDE SEQUENCE [LARGE SCALE GENOMIC DNA]</scope>
    <source>
        <strain evidence="17 18">DSM 22343</strain>
    </source>
</reference>
<keyword evidence="9 17" id="KW-0418">Kinase</keyword>
<dbReference type="CDD" id="cd00082">
    <property type="entry name" value="HisKA"/>
    <property type="match status" value="1"/>
</dbReference>
<keyword evidence="8" id="KW-0547">Nucleotide-binding</keyword>
<organism evidence="17 18">
    <name type="scientific">Paenibacillus glacialis</name>
    <dbReference type="NCBI Taxonomy" id="494026"/>
    <lineage>
        <taxon>Bacteria</taxon>
        <taxon>Bacillati</taxon>
        <taxon>Bacillota</taxon>
        <taxon>Bacilli</taxon>
        <taxon>Bacillales</taxon>
        <taxon>Paenibacillaceae</taxon>
        <taxon>Paenibacillus</taxon>
    </lineage>
</organism>
<dbReference type="EC" id="2.7.13.3" evidence="3"/>
<evidence type="ECO:0000313" key="18">
    <source>
        <dbReference type="Proteomes" id="UP000076967"/>
    </source>
</evidence>
<evidence type="ECO:0000256" key="10">
    <source>
        <dbReference type="ARBA" id="ARBA00022840"/>
    </source>
</evidence>
<keyword evidence="4" id="KW-1003">Cell membrane</keyword>
<keyword evidence="10" id="KW-0067">ATP-binding</keyword>
<comment type="subcellular location">
    <subcellularLocation>
        <location evidence="2">Cell membrane</location>
        <topology evidence="2">Multi-pass membrane protein</topology>
    </subcellularLocation>
</comment>
<comment type="catalytic activity">
    <reaction evidence="1">
        <text>ATP + protein L-histidine = ADP + protein N-phospho-L-histidine.</text>
        <dbReference type="EC" id="2.7.13.3"/>
    </reaction>
</comment>
<evidence type="ECO:0000256" key="5">
    <source>
        <dbReference type="ARBA" id="ARBA00022553"/>
    </source>
</evidence>
<evidence type="ECO:0000259" key="16">
    <source>
        <dbReference type="PROSITE" id="PS50885"/>
    </source>
</evidence>
<dbReference type="Pfam" id="PF00512">
    <property type="entry name" value="HisKA"/>
    <property type="match status" value="1"/>
</dbReference>
<dbReference type="FunFam" id="1.10.287.130:FF:000001">
    <property type="entry name" value="Two-component sensor histidine kinase"/>
    <property type="match status" value="1"/>
</dbReference>
<keyword evidence="11 14" id="KW-1133">Transmembrane helix</keyword>
<gene>
    <name evidence="17" type="ORF">PGLA_01065</name>
</gene>
<dbReference type="OrthoDB" id="9786919at2"/>
<protein>
    <recommendedName>
        <fullName evidence="3">histidine kinase</fullName>
        <ecNumber evidence="3">2.7.13.3</ecNumber>
    </recommendedName>
</protein>
<evidence type="ECO:0000256" key="7">
    <source>
        <dbReference type="ARBA" id="ARBA00022692"/>
    </source>
</evidence>
<dbReference type="Pfam" id="PF02518">
    <property type="entry name" value="HATPase_c"/>
    <property type="match status" value="1"/>
</dbReference>
<dbReference type="Gene3D" id="1.10.287.130">
    <property type="match status" value="1"/>
</dbReference>
<dbReference type="PANTHER" id="PTHR45436">
    <property type="entry name" value="SENSOR HISTIDINE KINASE YKOH"/>
    <property type="match status" value="1"/>
</dbReference>
<evidence type="ECO:0000259" key="15">
    <source>
        <dbReference type="PROSITE" id="PS50109"/>
    </source>
</evidence>
<dbReference type="Proteomes" id="UP000076967">
    <property type="component" value="Unassembled WGS sequence"/>
</dbReference>
<evidence type="ECO:0000256" key="9">
    <source>
        <dbReference type="ARBA" id="ARBA00022777"/>
    </source>
</evidence>
<accession>A0A168NQ27</accession>
<dbReference type="SMART" id="SM00387">
    <property type="entry name" value="HATPase_c"/>
    <property type="match status" value="1"/>
</dbReference>
<comment type="caution">
    <text evidence="17">The sequence shown here is derived from an EMBL/GenBank/DDBJ whole genome shotgun (WGS) entry which is preliminary data.</text>
</comment>
<dbReference type="InterPro" id="IPR005467">
    <property type="entry name" value="His_kinase_dom"/>
</dbReference>
<dbReference type="PANTHER" id="PTHR45436:SF5">
    <property type="entry name" value="SENSOR HISTIDINE KINASE TRCS"/>
    <property type="match status" value="1"/>
</dbReference>
<dbReference type="InterPro" id="IPR050428">
    <property type="entry name" value="TCS_sensor_his_kinase"/>
</dbReference>
<dbReference type="FunFam" id="3.30.565.10:FF:000006">
    <property type="entry name" value="Sensor histidine kinase WalK"/>
    <property type="match status" value="1"/>
</dbReference>
<dbReference type="GO" id="GO:0005524">
    <property type="term" value="F:ATP binding"/>
    <property type="evidence" value="ECO:0007669"/>
    <property type="project" value="UniProtKB-KW"/>
</dbReference>
<dbReference type="EMBL" id="LVJH01000002">
    <property type="protein sequence ID" value="OAB46019.1"/>
    <property type="molecule type" value="Genomic_DNA"/>
</dbReference>
<dbReference type="PROSITE" id="PS50885">
    <property type="entry name" value="HAMP"/>
    <property type="match status" value="1"/>
</dbReference>
<dbReference type="AlphaFoldDB" id="A0A168NQ27"/>
<dbReference type="SMART" id="SM00388">
    <property type="entry name" value="HisKA"/>
    <property type="match status" value="1"/>
</dbReference>
<dbReference type="Gene3D" id="6.10.340.10">
    <property type="match status" value="1"/>
</dbReference>
<evidence type="ECO:0000256" key="4">
    <source>
        <dbReference type="ARBA" id="ARBA00022475"/>
    </source>
</evidence>
<keyword evidence="13 14" id="KW-0472">Membrane</keyword>
<dbReference type="InterPro" id="IPR003660">
    <property type="entry name" value="HAMP_dom"/>
</dbReference>
<keyword evidence="18" id="KW-1185">Reference proteome</keyword>
<evidence type="ECO:0000256" key="3">
    <source>
        <dbReference type="ARBA" id="ARBA00012438"/>
    </source>
</evidence>
<feature type="domain" description="HAMP" evidence="16">
    <location>
        <begin position="187"/>
        <end position="241"/>
    </location>
</feature>
<feature type="transmembrane region" description="Helical" evidence="14">
    <location>
        <begin position="7"/>
        <end position="30"/>
    </location>
</feature>
<keyword evidence="7 14" id="KW-0812">Transmembrane</keyword>
<dbReference type="Pfam" id="PF00672">
    <property type="entry name" value="HAMP"/>
    <property type="match status" value="1"/>
</dbReference>
<dbReference type="InterPro" id="IPR003661">
    <property type="entry name" value="HisK_dim/P_dom"/>
</dbReference>
<keyword evidence="6" id="KW-0808">Transferase</keyword>
<feature type="transmembrane region" description="Helical" evidence="14">
    <location>
        <begin position="166"/>
        <end position="186"/>
    </location>
</feature>
<name>A0A168NQ27_9BACL</name>
<dbReference type="InterPro" id="IPR003594">
    <property type="entry name" value="HATPase_dom"/>
</dbReference>
<dbReference type="RefSeq" id="WP_068527434.1">
    <property type="nucleotide sequence ID" value="NZ_LVJH01000002.1"/>
</dbReference>
<evidence type="ECO:0000256" key="6">
    <source>
        <dbReference type="ARBA" id="ARBA00022679"/>
    </source>
</evidence>
<dbReference type="PROSITE" id="PS50109">
    <property type="entry name" value="HIS_KIN"/>
    <property type="match status" value="1"/>
</dbReference>
<dbReference type="GO" id="GO:0005886">
    <property type="term" value="C:plasma membrane"/>
    <property type="evidence" value="ECO:0007669"/>
    <property type="project" value="UniProtKB-SubCell"/>
</dbReference>
<proteinExistence type="predicted"/>
<evidence type="ECO:0000313" key="17">
    <source>
        <dbReference type="EMBL" id="OAB46019.1"/>
    </source>
</evidence>
<evidence type="ECO:0000256" key="12">
    <source>
        <dbReference type="ARBA" id="ARBA00023012"/>
    </source>
</evidence>
<dbReference type="InterPro" id="IPR004358">
    <property type="entry name" value="Sig_transdc_His_kin-like_C"/>
</dbReference>